<name>A0A8S9FBD7_BRACR</name>
<reference evidence="2" key="2">
    <citation type="submission" date="2019-12" db="EMBL/GenBank/DDBJ databases">
        <authorList>
            <person name="Studholme D.J."/>
            <person name="Sarris P."/>
        </authorList>
    </citation>
    <scope>NUCLEOTIDE SEQUENCE</scope>
    <source>
        <strain evidence="2">PFS-1207/04</strain>
        <tissue evidence="2">Leaf</tissue>
    </source>
</reference>
<protein>
    <submittedName>
        <fullName evidence="1">Uncharacterized protein</fullName>
    </submittedName>
</protein>
<sequence length="132" mass="15371">MVNENEMVPPIPQDRSVEEPQVLSLDNICMIYGSWTSTSQFSGCRWVWIDSLGNVQLMETQNYIRRESVLHSEVEALHRRLRVCFSIRDARTLGQIARIFGTDCKDLIAMFKEPHIWPSFTAELERIETLQI</sequence>
<reference evidence="2 3" key="3">
    <citation type="journal article" date="2020" name="BMC Genomics">
        <title>Intraspecific diversification of the crop wild relative Brassica cretica Lam. using demographic model selection.</title>
        <authorList>
            <person name="Kioukis A."/>
            <person name="Michalopoulou V.A."/>
            <person name="Briers L."/>
            <person name="Pirintsos S."/>
            <person name="Studholme D.J."/>
            <person name="Pavlidis P."/>
            <person name="Sarris P.F."/>
        </authorList>
    </citation>
    <scope>NUCLEOTIDE SEQUENCE [LARGE SCALE GENOMIC DNA]</scope>
    <source>
        <strain evidence="3">cv. PFS-1207/04</strain>
        <strain evidence="2">PFS-1207/04</strain>
    </source>
</reference>
<gene>
    <name evidence="2" type="ORF">DY000_02024333</name>
    <name evidence="1" type="ORF">F2Q70_00031271</name>
</gene>
<proteinExistence type="predicted"/>
<organism evidence="1">
    <name type="scientific">Brassica cretica</name>
    <name type="common">Mustard</name>
    <dbReference type="NCBI Taxonomy" id="69181"/>
    <lineage>
        <taxon>Eukaryota</taxon>
        <taxon>Viridiplantae</taxon>
        <taxon>Streptophyta</taxon>
        <taxon>Embryophyta</taxon>
        <taxon>Tracheophyta</taxon>
        <taxon>Spermatophyta</taxon>
        <taxon>Magnoliopsida</taxon>
        <taxon>eudicotyledons</taxon>
        <taxon>Gunneridae</taxon>
        <taxon>Pentapetalae</taxon>
        <taxon>rosids</taxon>
        <taxon>malvids</taxon>
        <taxon>Brassicales</taxon>
        <taxon>Brassicaceae</taxon>
        <taxon>Brassiceae</taxon>
        <taxon>Brassica</taxon>
    </lineage>
</organism>
<dbReference type="EMBL" id="QGKY02002305">
    <property type="protein sequence ID" value="KAF2530470.1"/>
    <property type="molecule type" value="Genomic_DNA"/>
</dbReference>
<dbReference type="EMBL" id="QGKV02000299">
    <property type="protein sequence ID" value="KAF3590249.1"/>
    <property type="molecule type" value="Genomic_DNA"/>
</dbReference>
<accession>A0A8S9FBD7</accession>
<dbReference type="Proteomes" id="UP000266723">
    <property type="component" value="Unassembled WGS sequence"/>
</dbReference>
<comment type="caution">
    <text evidence="1">The sequence shown here is derived from an EMBL/GenBank/DDBJ whole genome shotgun (WGS) entry which is preliminary data.</text>
</comment>
<keyword evidence="3" id="KW-1185">Reference proteome</keyword>
<dbReference type="AlphaFoldDB" id="A0A8S9FBD7"/>
<evidence type="ECO:0000313" key="1">
    <source>
        <dbReference type="EMBL" id="KAF2530470.1"/>
    </source>
</evidence>
<evidence type="ECO:0000313" key="2">
    <source>
        <dbReference type="EMBL" id="KAF3590249.1"/>
    </source>
</evidence>
<evidence type="ECO:0000313" key="3">
    <source>
        <dbReference type="Proteomes" id="UP000266723"/>
    </source>
</evidence>
<reference evidence="1" key="1">
    <citation type="submission" date="2019-12" db="EMBL/GenBank/DDBJ databases">
        <title>Genome sequencing and annotation of Brassica cretica.</title>
        <authorList>
            <person name="Studholme D.J."/>
            <person name="Sarris P.F."/>
        </authorList>
    </citation>
    <scope>NUCLEOTIDE SEQUENCE</scope>
    <source>
        <strain evidence="1">PFS-102/07</strain>
        <tissue evidence="1">Leaf</tissue>
    </source>
</reference>